<comment type="function">
    <text evidence="9">DNA-dependent RNA polymerase catalyzes the transcription of DNA into RNA using the four ribonucleoside triphosphates as substrates.</text>
</comment>
<dbReference type="GO" id="GO:0001193">
    <property type="term" value="P:maintenance of transcriptional fidelity during transcription elongation by RNA polymerase II"/>
    <property type="evidence" value="ECO:0007669"/>
    <property type="project" value="TreeGrafter"/>
</dbReference>
<gene>
    <name evidence="14" type="ORF">M407DRAFT_197687</name>
    <name evidence="15" type="ORF">M407DRAFT_241534</name>
</gene>
<evidence type="ECO:0000313" key="14">
    <source>
        <dbReference type="EMBL" id="KIO15992.1"/>
    </source>
</evidence>
<reference evidence="15 16" key="1">
    <citation type="submission" date="2014-04" db="EMBL/GenBank/DDBJ databases">
        <authorList>
            <consortium name="DOE Joint Genome Institute"/>
            <person name="Kuo A."/>
            <person name="Girlanda M."/>
            <person name="Perotto S."/>
            <person name="Kohler A."/>
            <person name="Nagy L.G."/>
            <person name="Floudas D."/>
            <person name="Copeland A."/>
            <person name="Barry K.W."/>
            <person name="Cichocki N."/>
            <person name="Veneault-Fourrey C."/>
            <person name="LaButti K."/>
            <person name="Lindquist E.A."/>
            <person name="Lipzen A."/>
            <person name="Lundell T."/>
            <person name="Morin E."/>
            <person name="Murat C."/>
            <person name="Sun H."/>
            <person name="Tunlid A."/>
            <person name="Henrissat B."/>
            <person name="Grigoriev I.V."/>
            <person name="Hibbett D.S."/>
            <person name="Martin F."/>
            <person name="Nordberg H.P."/>
            <person name="Cantor M.N."/>
            <person name="Hua S.X."/>
        </authorList>
    </citation>
    <scope>NUCLEOTIDE SEQUENCE [LARGE SCALE GENOMIC DNA]</scope>
    <source>
        <strain evidence="15 16">MUT 4182</strain>
    </source>
</reference>
<keyword evidence="16" id="KW-1185">Reference proteome</keyword>
<keyword evidence="3 9" id="KW-0240">DNA-directed RNA polymerase</keyword>
<feature type="binding site" evidence="10">
    <location>
        <position position="32"/>
    </location>
    <ligand>
        <name>Zn(2+)</name>
        <dbReference type="ChEBI" id="CHEBI:29105"/>
        <label>1</label>
    </ligand>
</feature>
<dbReference type="STRING" id="1051891.A0A0C3QT56"/>
<dbReference type="SUPFAM" id="SSF57783">
    <property type="entry name" value="Zinc beta-ribbon"/>
    <property type="match status" value="2"/>
</dbReference>
<name>A0A0C3QT56_9AGAM</name>
<dbReference type="GO" id="GO:0008270">
    <property type="term" value="F:zinc ion binding"/>
    <property type="evidence" value="ECO:0007669"/>
    <property type="project" value="UniProtKB-KW"/>
</dbReference>
<evidence type="ECO:0000256" key="11">
    <source>
        <dbReference type="PIRSR" id="PIRSR005586-2"/>
    </source>
</evidence>
<proteinExistence type="inferred from homology"/>
<dbReference type="OrthoDB" id="282270at2759"/>
<dbReference type="SMART" id="SM00440">
    <property type="entry name" value="ZnF_C2C2"/>
    <property type="match status" value="1"/>
</dbReference>
<dbReference type="PIRSF" id="PIRSF005586">
    <property type="entry name" value="RNApol_RpoM"/>
    <property type="match status" value="1"/>
</dbReference>
<keyword evidence="6 10" id="KW-0862">Zinc</keyword>
<organism evidence="15 16">
    <name type="scientific">Tulasnella calospora MUT 4182</name>
    <dbReference type="NCBI Taxonomy" id="1051891"/>
    <lineage>
        <taxon>Eukaryota</taxon>
        <taxon>Fungi</taxon>
        <taxon>Dikarya</taxon>
        <taxon>Basidiomycota</taxon>
        <taxon>Agaricomycotina</taxon>
        <taxon>Agaricomycetes</taxon>
        <taxon>Cantharellales</taxon>
        <taxon>Tulasnellaceae</taxon>
        <taxon>Tulasnella</taxon>
    </lineage>
</organism>
<dbReference type="PANTHER" id="PTHR11239">
    <property type="entry name" value="DNA-DIRECTED RNA POLYMERASE"/>
    <property type="match status" value="1"/>
</dbReference>
<feature type="binding site" evidence="10">
    <location>
        <position position="29"/>
    </location>
    <ligand>
        <name>Zn(2+)</name>
        <dbReference type="ChEBI" id="CHEBI:29105"/>
        <label>1</label>
    </ligand>
</feature>
<dbReference type="Gene3D" id="2.20.25.10">
    <property type="match status" value="2"/>
</dbReference>
<evidence type="ECO:0000313" key="16">
    <source>
        <dbReference type="Proteomes" id="UP000054248"/>
    </source>
</evidence>
<evidence type="ECO:0000256" key="8">
    <source>
        <dbReference type="ARBA" id="ARBA00023242"/>
    </source>
</evidence>
<evidence type="ECO:0000256" key="12">
    <source>
        <dbReference type="RuleBase" id="RU003474"/>
    </source>
</evidence>
<dbReference type="HOGENOM" id="CLU_093932_0_1_1"/>
<evidence type="ECO:0000256" key="2">
    <source>
        <dbReference type="ARBA" id="ARBA00011730"/>
    </source>
</evidence>
<dbReference type="InterPro" id="IPR034012">
    <property type="entry name" value="Zn_ribbon_RPB9_C"/>
</dbReference>
<comment type="subunit">
    <text evidence="2">Component of the RNA polymerase II (Pol II) complex consisting of 12 subunits.</text>
</comment>
<feature type="binding site" evidence="10">
    <location>
        <position position="10"/>
    </location>
    <ligand>
        <name>Zn(2+)</name>
        <dbReference type="ChEBI" id="CHEBI:29105"/>
        <label>1</label>
    </ligand>
</feature>
<dbReference type="GO" id="GO:0006367">
    <property type="term" value="P:transcription initiation at RNA polymerase II promoter"/>
    <property type="evidence" value="ECO:0007669"/>
    <property type="project" value="TreeGrafter"/>
</dbReference>
<dbReference type="GO" id="GO:0005730">
    <property type="term" value="C:nucleolus"/>
    <property type="evidence" value="ECO:0007669"/>
    <property type="project" value="UniProtKB-SubCell"/>
</dbReference>
<dbReference type="Pfam" id="PF01096">
    <property type="entry name" value="Zn_ribbon_TFIIS"/>
    <property type="match status" value="1"/>
</dbReference>
<comment type="similarity">
    <text evidence="9 12">Belongs to the archaeal rpoM/eukaryotic RPA12/RPB9/RPC11 RNA polymerase family.</text>
</comment>
<dbReference type="Pfam" id="PF02150">
    <property type="entry name" value="Zn_ribbon_RPB9"/>
    <property type="match status" value="1"/>
</dbReference>
<feature type="binding site" evidence="10">
    <location>
        <position position="7"/>
    </location>
    <ligand>
        <name>Zn(2+)</name>
        <dbReference type="ChEBI" id="CHEBI:29105"/>
        <label>1</label>
    </ligand>
</feature>
<feature type="binding site" evidence="10">
    <location>
        <position position="78"/>
    </location>
    <ligand>
        <name>Zn(2+)</name>
        <dbReference type="ChEBI" id="CHEBI:29105"/>
        <label>2</label>
    </ligand>
</feature>
<evidence type="ECO:0000256" key="7">
    <source>
        <dbReference type="ARBA" id="ARBA00023163"/>
    </source>
</evidence>
<keyword evidence="8 9" id="KW-0539">Nucleus</keyword>
<evidence type="ECO:0000256" key="5">
    <source>
        <dbReference type="ARBA" id="ARBA00022771"/>
    </source>
</evidence>
<dbReference type="EMBL" id="KN822956">
    <property type="protein sequence ID" value="KIO32286.1"/>
    <property type="molecule type" value="Genomic_DNA"/>
</dbReference>
<dbReference type="InterPro" id="IPR001529">
    <property type="entry name" value="Zn_ribbon_RPB9"/>
</dbReference>
<evidence type="ECO:0000259" key="13">
    <source>
        <dbReference type="PROSITE" id="PS51133"/>
    </source>
</evidence>
<keyword evidence="5 11" id="KW-0863">Zinc-finger</keyword>
<evidence type="ECO:0000256" key="9">
    <source>
        <dbReference type="PIRNR" id="PIRNR005586"/>
    </source>
</evidence>
<dbReference type="GO" id="GO:0003899">
    <property type="term" value="F:DNA-directed RNA polymerase activity"/>
    <property type="evidence" value="ECO:0007669"/>
    <property type="project" value="InterPro"/>
</dbReference>
<keyword evidence="4 10" id="KW-0479">Metal-binding</keyword>
<feature type="binding site" evidence="10">
    <location>
        <position position="75"/>
    </location>
    <ligand>
        <name>Zn(2+)</name>
        <dbReference type="ChEBI" id="CHEBI:29105"/>
        <label>2</label>
    </ligand>
</feature>
<feature type="zinc finger region" description="C4-type" evidence="11">
    <location>
        <begin position="7"/>
        <end position="32"/>
    </location>
</feature>
<evidence type="ECO:0000256" key="1">
    <source>
        <dbReference type="ARBA" id="ARBA00004604"/>
    </source>
</evidence>
<dbReference type="AlphaFoldDB" id="A0A0C3QT56"/>
<dbReference type="EMBL" id="KN823721">
    <property type="protein sequence ID" value="KIO15992.1"/>
    <property type="molecule type" value="Genomic_DNA"/>
</dbReference>
<reference evidence="15" key="3">
    <citation type="submission" date="2015-02" db="EMBL/GenBank/DDBJ databases">
        <title>Evolutionary Origins and Diversification of the Mycorrhizal Mutualists.</title>
        <authorList>
            <consortium name="DOE Joint Genome Institute"/>
            <consortium name="Mycorrhizal Genomics Consortium"/>
            <person name="Kohler A."/>
            <person name="Kuo A."/>
            <person name="Nagy L.G."/>
            <person name="Floudas D."/>
            <person name="Copeland A."/>
            <person name="Barry K.W."/>
            <person name="Cichocki N."/>
            <person name="Veneault-Fourrey C."/>
            <person name="LaButti K."/>
            <person name="Lindquist E.A."/>
            <person name="Lipzen A."/>
            <person name="Lundell T."/>
            <person name="Morin E."/>
            <person name="Murat C."/>
            <person name="Riley R."/>
            <person name="Ohm R."/>
            <person name="Sun H."/>
            <person name="Tunlid A."/>
            <person name="Henrissat B."/>
            <person name="Grigoriev I.V."/>
            <person name="Hibbett D.S."/>
            <person name="Martin F."/>
        </authorList>
    </citation>
    <scope>NUCLEOTIDE SEQUENCE</scope>
    <source>
        <strain evidence="15 16">MUT 4182</strain>
    </source>
</reference>
<comment type="subcellular location">
    <subcellularLocation>
        <location evidence="1">Nucleus</location>
        <location evidence="1">Nucleolus</location>
    </subcellularLocation>
</comment>
<dbReference type="InterPro" id="IPR019761">
    <property type="entry name" value="DNA-dir_RNA_pol-M_15_CS"/>
</dbReference>
<dbReference type="GO" id="GO:0003676">
    <property type="term" value="F:nucleic acid binding"/>
    <property type="evidence" value="ECO:0007669"/>
    <property type="project" value="InterPro"/>
</dbReference>
<dbReference type="CDD" id="cd10508">
    <property type="entry name" value="Zn-ribbon_RPB9"/>
    <property type="match status" value="1"/>
</dbReference>
<feature type="binding site" evidence="10">
    <location>
        <position position="103"/>
    </location>
    <ligand>
        <name>Zn(2+)</name>
        <dbReference type="ChEBI" id="CHEBI:29105"/>
        <label>2</label>
    </ligand>
</feature>
<dbReference type="PANTHER" id="PTHR11239:SF1">
    <property type="entry name" value="DNA-DIRECTED RNA POLYMERASE II SUBUNIT RPB9"/>
    <property type="match status" value="1"/>
</dbReference>
<evidence type="ECO:0000256" key="10">
    <source>
        <dbReference type="PIRSR" id="PIRSR005586-1"/>
    </source>
</evidence>
<evidence type="ECO:0000256" key="6">
    <source>
        <dbReference type="ARBA" id="ARBA00022833"/>
    </source>
</evidence>
<dbReference type="InterPro" id="IPR001222">
    <property type="entry name" value="Znf_TFIIS"/>
</dbReference>
<dbReference type="Proteomes" id="UP000054248">
    <property type="component" value="Unassembled WGS sequence"/>
</dbReference>
<accession>A0A0C3QT56</accession>
<protein>
    <recommendedName>
        <fullName evidence="9">DNA-directed RNA polymerase subunit</fullName>
    </recommendedName>
</protein>
<feature type="domain" description="TFIIS-type" evidence="13">
    <location>
        <begin position="71"/>
        <end position="113"/>
    </location>
</feature>
<evidence type="ECO:0000313" key="15">
    <source>
        <dbReference type="EMBL" id="KIO32286.1"/>
    </source>
</evidence>
<evidence type="ECO:0000256" key="3">
    <source>
        <dbReference type="ARBA" id="ARBA00022478"/>
    </source>
</evidence>
<evidence type="ECO:0000256" key="4">
    <source>
        <dbReference type="ARBA" id="ARBA00022723"/>
    </source>
</evidence>
<sequence length="125" mass="14208">MATLQFCSECNNILAPKADPVRRIMVQHCQSCQNEEPAKNITVFRHDLLTDTREQAGVTTFLGDDPTLPHAEITCPECGRDDAVFFQDQSKRKETRMILFYVCTDRTCGKVFFDPNFKTSGNLEV</sequence>
<reference evidence="16" key="2">
    <citation type="submission" date="2015-01" db="EMBL/GenBank/DDBJ databases">
        <title>Evolutionary Origins and Diversification of the Mycorrhizal Mutualists.</title>
        <authorList>
            <consortium name="DOE Joint Genome Institute"/>
            <consortium name="Mycorrhizal Genomics Consortium"/>
            <person name="Kohler A."/>
            <person name="Kuo A."/>
            <person name="Nagy L.G."/>
            <person name="Floudas D."/>
            <person name="Copeland A."/>
            <person name="Barry K.W."/>
            <person name="Cichocki N."/>
            <person name="Veneault-Fourrey C."/>
            <person name="LaButti K."/>
            <person name="Lindquist E.A."/>
            <person name="Lipzen A."/>
            <person name="Lundell T."/>
            <person name="Morin E."/>
            <person name="Murat C."/>
            <person name="Riley R."/>
            <person name="Ohm R."/>
            <person name="Sun H."/>
            <person name="Tunlid A."/>
            <person name="Henrissat B."/>
            <person name="Grigoriev I.V."/>
            <person name="Hibbett D.S."/>
            <person name="Martin F."/>
        </authorList>
    </citation>
    <scope>NUCLEOTIDE SEQUENCE [LARGE SCALE GENOMIC DNA]</scope>
    <source>
        <strain evidence="14 16">MUT 4182</strain>
    </source>
</reference>
<feature type="binding site" evidence="10">
    <location>
        <position position="108"/>
    </location>
    <ligand>
        <name>Zn(2+)</name>
        <dbReference type="ChEBI" id="CHEBI:29105"/>
        <label>2</label>
    </ligand>
</feature>
<dbReference type="GO" id="GO:0006283">
    <property type="term" value="P:transcription-coupled nucleotide-excision repair"/>
    <property type="evidence" value="ECO:0007669"/>
    <property type="project" value="TreeGrafter"/>
</dbReference>
<keyword evidence="7 9" id="KW-0804">Transcription</keyword>
<dbReference type="SMART" id="SM00661">
    <property type="entry name" value="RPOL9"/>
    <property type="match status" value="1"/>
</dbReference>
<dbReference type="PROSITE" id="PS51133">
    <property type="entry name" value="ZF_TFIIS_2"/>
    <property type="match status" value="1"/>
</dbReference>
<dbReference type="PROSITE" id="PS01030">
    <property type="entry name" value="RNA_POL_M_15KD"/>
    <property type="match status" value="1"/>
</dbReference>
<dbReference type="InterPro" id="IPR012164">
    <property type="entry name" value="Rpa12/Rpb9/Rpc10/TFS"/>
</dbReference>
<dbReference type="GO" id="GO:0005665">
    <property type="term" value="C:RNA polymerase II, core complex"/>
    <property type="evidence" value="ECO:0007669"/>
    <property type="project" value="TreeGrafter"/>
</dbReference>